<dbReference type="PANTHER" id="PTHR11096">
    <property type="entry name" value="RNA 3' TERMINAL PHOSPHATE CYCLASE"/>
    <property type="match status" value="1"/>
</dbReference>
<dbReference type="EMBL" id="CP002051">
    <property type="protein sequence ID" value="ADI32618.1"/>
    <property type="molecule type" value="Genomic_DNA"/>
</dbReference>
<dbReference type="STRING" id="591019.Shell_1530"/>
<dbReference type="GO" id="GO:0005524">
    <property type="term" value="F:ATP binding"/>
    <property type="evidence" value="ECO:0007669"/>
    <property type="project" value="UniProtKB-KW"/>
</dbReference>
<evidence type="ECO:0000259" key="9">
    <source>
        <dbReference type="Pfam" id="PF01137"/>
    </source>
</evidence>
<dbReference type="NCBIfam" id="TIGR03399">
    <property type="entry name" value="RNA_3prim_cycl"/>
    <property type="match status" value="1"/>
</dbReference>
<organism evidence="11 12">
    <name type="scientific">Staphylothermus hellenicus (strain DSM 12710 / JCM 10830 / BK20S6-10-b1 / P8)</name>
    <dbReference type="NCBI Taxonomy" id="591019"/>
    <lineage>
        <taxon>Archaea</taxon>
        <taxon>Thermoproteota</taxon>
        <taxon>Thermoprotei</taxon>
        <taxon>Desulfurococcales</taxon>
        <taxon>Desulfurococcaceae</taxon>
        <taxon>Staphylothermus</taxon>
    </lineage>
</organism>
<keyword evidence="3 7" id="KW-0963">Cytoplasm</keyword>
<dbReference type="GO" id="GO:0005737">
    <property type="term" value="C:cytoplasm"/>
    <property type="evidence" value="ECO:0007669"/>
    <property type="project" value="UniProtKB-SubCell"/>
</dbReference>
<dbReference type="InterPro" id="IPR017770">
    <property type="entry name" value="RNA3'_term_phos_cyc_type_1"/>
</dbReference>
<dbReference type="GO" id="GO:0003963">
    <property type="term" value="F:RNA-3'-phosphate cyclase activity"/>
    <property type="evidence" value="ECO:0007669"/>
    <property type="project" value="UniProtKB-UniRule"/>
</dbReference>
<feature type="domain" description="RNA 3'-terminal phosphate cyclase" evidence="9">
    <location>
        <begin position="10"/>
        <end position="332"/>
    </location>
</feature>
<dbReference type="OrthoDB" id="7994at2157"/>
<dbReference type="InterPro" id="IPR013792">
    <property type="entry name" value="RNA3'P_cycl/enolpyr_Trfase_a/b"/>
</dbReference>
<dbReference type="AlphaFoldDB" id="D7DA22"/>
<dbReference type="InterPro" id="IPR023797">
    <property type="entry name" value="RNA3'_phos_cyclase_dom"/>
</dbReference>
<comment type="subcellular location">
    <subcellularLocation>
        <location evidence="7">Cytoplasm</location>
    </subcellularLocation>
</comment>
<gene>
    <name evidence="7" type="primary">rtcA</name>
    <name evidence="11" type="ordered locus">Shell_1530</name>
</gene>
<evidence type="ECO:0000259" key="10">
    <source>
        <dbReference type="Pfam" id="PF05189"/>
    </source>
</evidence>
<keyword evidence="4 7" id="KW-0436">Ligase</keyword>
<dbReference type="SUPFAM" id="SSF55205">
    <property type="entry name" value="EPT/RTPC-like"/>
    <property type="match status" value="1"/>
</dbReference>
<dbReference type="EC" id="6.5.1.4" evidence="7 8"/>
<keyword evidence="12" id="KW-1185">Reference proteome</keyword>
<evidence type="ECO:0000256" key="8">
    <source>
        <dbReference type="NCBIfam" id="TIGR03399"/>
    </source>
</evidence>
<keyword evidence="6 7" id="KW-0067">ATP-binding</keyword>
<dbReference type="HAMAP" id="MF_00200">
    <property type="entry name" value="RTC"/>
    <property type="match status" value="1"/>
</dbReference>
<evidence type="ECO:0000256" key="7">
    <source>
        <dbReference type="HAMAP-Rule" id="MF_00200"/>
    </source>
</evidence>
<protein>
    <recommendedName>
        <fullName evidence="2 7">RNA 3'-terminal phosphate cyclase</fullName>
        <shortName evidence="7">RNA cyclase</shortName>
        <shortName evidence="7">RNA-3'-phosphate cyclase</shortName>
        <ecNumber evidence="7 8">6.5.1.4</ecNumber>
    </recommendedName>
</protein>
<evidence type="ECO:0000256" key="5">
    <source>
        <dbReference type="ARBA" id="ARBA00022741"/>
    </source>
</evidence>
<dbReference type="SUPFAM" id="SSF52913">
    <property type="entry name" value="RNA 3'-terminal phosphate cyclase, RPTC, insert domain"/>
    <property type="match status" value="1"/>
</dbReference>
<dbReference type="FunFam" id="3.30.360.20:FF:000002">
    <property type="entry name" value="RNA terminal phosphate cyclase-like 1"/>
    <property type="match status" value="1"/>
</dbReference>
<sequence>MEIIEIDGSMGEGGGQILRYSLGFSAVTLKPVRIYNIRAKRSNPGLRPQHLTAVKALQMITDAVVRGAKVGSMDIYFEPKKRKPGNYRFNIGTAGSTTLVIQAILPALLFSKGYSSVEIIGGTDVSWSPPIDYMRYVFIHNLRFFGVDVGIELYRRGHYPRGGGRVVLRVKPLIGKLNPINIVERGRLISVHGISHAVKLPRHVAERQARSAAALIREKLGVEPNISIESYPPGKDPHLGPGSGIVLCADVEAGTRLGSDALGARGKRAEIVGREAAEKLINELCSGMAFDSHMGDMLIPYMFLAGGESIAGVSKLTNHTLTAIEVSKIFLPNAKVSIVGNKGGKGIIRIYGVGLSP</sequence>
<evidence type="ECO:0000256" key="6">
    <source>
        <dbReference type="ARBA" id="ARBA00022840"/>
    </source>
</evidence>
<dbReference type="InterPro" id="IPR000228">
    <property type="entry name" value="RNA3'_term_phos_cyc"/>
</dbReference>
<comment type="caution">
    <text evidence="7">Lacks conserved residue(s) required for the propagation of feature annotation.</text>
</comment>
<feature type="domain" description="RNA 3'-terminal phosphate cyclase insert" evidence="10">
    <location>
        <begin position="183"/>
        <end position="284"/>
    </location>
</feature>
<evidence type="ECO:0000313" key="12">
    <source>
        <dbReference type="Proteomes" id="UP000002573"/>
    </source>
</evidence>
<proteinExistence type="inferred from homology"/>
<dbReference type="InterPro" id="IPR020719">
    <property type="entry name" value="RNA3'_term_phos_cycl-like_CS"/>
</dbReference>
<evidence type="ECO:0000256" key="2">
    <source>
        <dbReference type="ARBA" id="ARBA00021428"/>
    </source>
</evidence>
<dbReference type="InterPro" id="IPR036553">
    <property type="entry name" value="RPTC_insert"/>
</dbReference>
<evidence type="ECO:0000256" key="1">
    <source>
        <dbReference type="ARBA" id="ARBA00009206"/>
    </source>
</evidence>
<dbReference type="eggNOG" id="arCOG04125">
    <property type="taxonomic scope" value="Archaea"/>
</dbReference>
<dbReference type="GO" id="GO:0006396">
    <property type="term" value="P:RNA processing"/>
    <property type="evidence" value="ECO:0007669"/>
    <property type="project" value="UniProtKB-UniRule"/>
</dbReference>
<dbReference type="RefSeq" id="WP_013143816.1">
    <property type="nucleotide sequence ID" value="NC_014205.1"/>
</dbReference>
<dbReference type="PIRSF" id="PIRSF005378">
    <property type="entry name" value="RNA3'_term_phos_cycl_euk"/>
    <property type="match status" value="1"/>
</dbReference>
<accession>D7DA22</accession>
<dbReference type="InterPro" id="IPR013791">
    <property type="entry name" value="RNA3'-term_phos_cycl_insert"/>
</dbReference>
<dbReference type="Pfam" id="PF05189">
    <property type="entry name" value="RTC_insert"/>
    <property type="match status" value="1"/>
</dbReference>
<evidence type="ECO:0000256" key="4">
    <source>
        <dbReference type="ARBA" id="ARBA00022598"/>
    </source>
</evidence>
<dbReference type="Gene3D" id="3.30.360.20">
    <property type="entry name" value="RNA 3'-terminal phosphate cyclase, insert domain"/>
    <property type="match status" value="1"/>
</dbReference>
<feature type="binding site" evidence="7">
    <location>
        <position position="102"/>
    </location>
    <ligand>
        <name>ATP</name>
        <dbReference type="ChEBI" id="CHEBI:30616"/>
    </ligand>
</feature>
<evidence type="ECO:0000256" key="3">
    <source>
        <dbReference type="ARBA" id="ARBA00022490"/>
    </source>
</evidence>
<comment type="similarity">
    <text evidence="1 7">Belongs to the RNA 3'-terminal cyclase family. Type 1 subfamily.</text>
</comment>
<dbReference type="Gene3D" id="3.65.10.20">
    <property type="entry name" value="RNA 3'-terminal phosphate cyclase domain"/>
    <property type="match status" value="1"/>
</dbReference>
<reference evidence="12" key="1">
    <citation type="submission" date="2010-05" db="EMBL/GenBank/DDBJ databases">
        <title>Complete sequence of Staphylothermus hellenicus DSM 12710.</title>
        <authorList>
            <consortium name="US DOE Joint Genome Institute"/>
            <person name="Lucas S."/>
            <person name="Copeland A."/>
            <person name="Lapidus A."/>
            <person name="Cheng J.-F."/>
            <person name="Bruce D."/>
            <person name="Goodwin L."/>
            <person name="Pitluck S."/>
            <person name="Davenport K."/>
            <person name="Detter J.C."/>
            <person name="Han C."/>
            <person name="Tapia R."/>
            <person name="Larimer F."/>
            <person name="Land M."/>
            <person name="Hauser L."/>
            <person name="Kyrpides N."/>
            <person name="Mikhailova N."/>
            <person name="Anderson I.J."/>
            <person name="Woyke T."/>
        </authorList>
    </citation>
    <scope>NUCLEOTIDE SEQUENCE [LARGE SCALE GENOMIC DNA]</scope>
    <source>
        <strain evidence="12">DSM 12710 / JCM 10830 / BK20S6-10-b1 / P8</strain>
    </source>
</reference>
<dbReference type="GeneID" id="9234821"/>
<evidence type="ECO:0000313" key="11">
    <source>
        <dbReference type="EMBL" id="ADI32618.1"/>
    </source>
</evidence>
<comment type="function">
    <text evidence="7">Catalyzes the conversion of 3'-phosphate to a 2',3'-cyclic phosphodiester at the end of RNA. The mechanism of action of the enzyme occurs in 3 steps: (A) adenylation of the enzyme by ATP; (B) transfer of adenylate to an RNA-N3'P to produce RNA-N3'PP5'A; (C) and attack of the adjacent 2'-hydroxyl on the 3'-phosphorus in the diester linkage to produce the cyclic end product. The biological role of this enzyme is unknown but it is likely to function in some aspects of cellular RNA processing.</text>
</comment>
<dbReference type="CDD" id="cd00874">
    <property type="entry name" value="RNA_Cyclase_Class_II"/>
    <property type="match status" value="1"/>
</dbReference>
<reference evidence="11 12" key="2">
    <citation type="journal article" date="2011" name="Stand. Genomic Sci.">
        <title>Complete genome sequence of Staphylothermus hellenicus P8.</title>
        <authorList>
            <person name="Anderson I."/>
            <person name="Wirth R."/>
            <person name="Lucas S."/>
            <person name="Copeland A."/>
            <person name="Lapidus A."/>
            <person name="Cheng J.F."/>
            <person name="Goodwin L."/>
            <person name="Pitluck S."/>
            <person name="Davenport K."/>
            <person name="Detter J.C."/>
            <person name="Han C."/>
            <person name="Tapia R."/>
            <person name="Land M."/>
            <person name="Hauser L."/>
            <person name="Pati A."/>
            <person name="Mikhailova N."/>
            <person name="Woyke T."/>
            <person name="Klenk H.P."/>
            <person name="Kyrpides N."/>
            <person name="Ivanova N."/>
        </authorList>
    </citation>
    <scope>NUCLEOTIDE SEQUENCE [LARGE SCALE GENOMIC DNA]</scope>
    <source>
        <strain evidence="12">DSM 12710 / JCM 10830 / BK20S6-10-b1 / P8</strain>
    </source>
</reference>
<dbReference type="Proteomes" id="UP000002573">
    <property type="component" value="Chromosome"/>
</dbReference>
<dbReference type="PANTHER" id="PTHR11096:SF0">
    <property type="entry name" value="RNA 3'-TERMINAL PHOSPHATE CYCLASE"/>
    <property type="match status" value="1"/>
</dbReference>
<dbReference type="Pfam" id="PF01137">
    <property type="entry name" value="RTC"/>
    <property type="match status" value="1"/>
</dbReference>
<dbReference type="KEGG" id="shc:Shell_1530"/>
<dbReference type="HOGENOM" id="CLU_027882_0_0_2"/>
<comment type="catalytic activity">
    <reaction evidence="7">
        <text>a 3'-end 3'-phospho-ribonucleotide-RNA + ATP = a 3'-end 2',3'-cyclophospho-ribonucleotide-RNA + AMP + diphosphate</text>
        <dbReference type="Rhea" id="RHEA:23976"/>
        <dbReference type="Rhea" id="RHEA-COMP:10463"/>
        <dbReference type="Rhea" id="RHEA-COMP:10464"/>
        <dbReference type="ChEBI" id="CHEBI:30616"/>
        <dbReference type="ChEBI" id="CHEBI:33019"/>
        <dbReference type="ChEBI" id="CHEBI:83062"/>
        <dbReference type="ChEBI" id="CHEBI:83064"/>
        <dbReference type="ChEBI" id="CHEBI:456215"/>
        <dbReference type="EC" id="6.5.1.4"/>
    </reaction>
</comment>
<dbReference type="PROSITE" id="PS01287">
    <property type="entry name" value="RTC"/>
    <property type="match status" value="1"/>
</dbReference>
<keyword evidence="5 7" id="KW-0547">Nucleotide-binding</keyword>
<feature type="active site" description="Tele-AMP-histidine intermediate" evidence="7">
    <location>
        <position position="319"/>
    </location>
</feature>
<name>D7DA22_STAHD</name>
<dbReference type="InterPro" id="IPR037136">
    <property type="entry name" value="RNA3'_phos_cyclase_dom_sf"/>
</dbReference>